<evidence type="ECO:0000259" key="2">
    <source>
        <dbReference type="Pfam" id="PF01841"/>
    </source>
</evidence>
<protein>
    <submittedName>
        <fullName evidence="4">DUF3857 domain-containing transglutaminase family protein</fullName>
    </submittedName>
</protein>
<comment type="caution">
    <text evidence="4">The sequence shown here is derived from an EMBL/GenBank/DDBJ whole genome shotgun (WGS) entry which is preliminary data.</text>
</comment>
<dbReference type="InterPro" id="IPR002931">
    <property type="entry name" value="Transglutaminase-like"/>
</dbReference>
<evidence type="ECO:0000313" key="4">
    <source>
        <dbReference type="EMBL" id="MDF8332132.1"/>
    </source>
</evidence>
<feature type="domain" description="Transglutaminase-like" evidence="2">
    <location>
        <begin position="294"/>
        <end position="365"/>
    </location>
</feature>
<dbReference type="Gene3D" id="3.10.620.30">
    <property type="match status" value="1"/>
</dbReference>
<dbReference type="Pfam" id="PF12969">
    <property type="entry name" value="DUF3857"/>
    <property type="match status" value="1"/>
</dbReference>
<name>A0ABT6CIF6_9SPHN</name>
<dbReference type="Pfam" id="PF01841">
    <property type="entry name" value="Transglut_core"/>
    <property type="match status" value="1"/>
</dbReference>
<feature type="region of interest" description="Disordered" evidence="1">
    <location>
        <begin position="1"/>
        <end position="60"/>
    </location>
</feature>
<evidence type="ECO:0000256" key="1">
    <source>
        <dbReference type="SAM" id="MobiDB-lite"/>
    </source>
</evidence>
<evidence type="ECO:0000313" key="5">
    <source>
        <dbReference type="Proteomes" id="UP001222770"/>
    </source>
</evidence>
<accession>A0ABT6CIF6</accession>
<dbReference type="RefSeq" id="WP_277275292.1">
    <property type="nucleotide sequence ID" value="NZ_JAROCY010000002.1"/>
</dbReference>
<feature type="region of interest" description="Disordered" evidence="1">
    <location>
        <begin position="682"/>
        <end position="729"/>
    </location>
</feature>
<keyword evidence="5" id="KW-1185">Reference proteome</keyword>
<dbReference type="InterPro" id="IPR024618">
    <property type="entry name" value="DUF3857"/>
</dbReference>
<reference evidence="4 5" key="1">
    <citation type="submission" date="2023-03" db="EMBL/GenBank/DDBJ databases">
        <title>Novosphingobium cyanobacteriorum sp. nov., isolated from a eutrophic reservoir during the Microcystis bloom period.</title>
        <authorList>
            <person name="Kang M."/>
            <person name="Le V."/>
            <person name="Ko S.-R."/>
            <person name="Lee S.-A."/>
            <person name="Ahn C.-Y."/>
        </authorList>
    </citation>
    <scope>NUCLEOTIDE SEQUENCE [LARGE SCALE GENOMIC DNA]</scope>
    <source>
        <strain evidence="4 5">HBC54</strain>
    </source>
</reference>
<organism evidence="4 5">
    <name type="scientific">Novosphingobium cyanobacteriorum</name>
    <dbReference type="NCBI Taxonomy" id="3024215"/>
    <lineage>
        <taxon>Bacteria</taxon>
        <taxon>Pseudomonadati</taxon>
        <taxon>Pseudomonadota</taxon>
        <taxon>Alphaproteobacteria</taxon>
        <taxon>Sphingomonadales</taxon>
        <taxon>Sphingomonadaceae</taxon>
        <taxon>Novosphingobium</taxon>
    </lineage>
</organism>
<dbReference type="SUPFAM" id="SSF54001">
    <property type="entry name" value="Cysteine proteinases"/>
    <property type="match status" value="1"/>
</dbReference>
<sequence length="729" mass="78127">MIAPVQGEARADSPQKADGAPGAGTGAAAGPAQIAEVPIAPAPDWTRPPPADTGTPAPENASVRFIYSDNQALAGPNSLETYTAIRVRLLKPEALQFGNLTLSWTPGAGGMTLHWLRVIRQGKTIDLTRTAKFTVVRRESGLELAMLDGRLTAFYQVPDLQVGDELEWAATATSFDPTLREHRSGIALLPQGGMPGAFRTRLLWPEGAKLRWQATPDVMRPAAAKVGKLQTVSFEMTDPGAPPEAAMGSPGRFSLSRLIEFSDFADWAELSRRVRPLYDKAAQLKPDSPVRAEAAKIAASTTDPIKRTEAALQLVEDRIRYVYVGMDGGNMTPADADETWQRRFGDCKGKTVLLIALLRELGITADPLLVNSRGGDGMDQRLPNPGLFDHVVARASVNGRLVLLDGTRLGDRSLAQLPPTPWRFGLPLTAQGGKLEKLAMPVPPWPQGINVLDIDARAGLAEPTRVTARRILRGDDAIQLATWLSSVPADQAQRAIKDYWHGEEPWVDAEQASWKMDQAAGVLTLTLTGEGDLTIADPDYPATAVGGRIPSSALSTPARLRRPKSQDQTLPWVTGYPSFQCWATTLRLPPGGASAYWSLFGEGYSRVIGGAELMRRAGLTGDIARSVISRRFLTPEISAADAIASNAQVADFDAYPLAVRRQALFKGAARWPDKPLPFTDATDWTAPDNPCMAPPVSTSAGKAAAPPAPVVYAPPPAPPPRPATAKPGS</sequence>
<dbReference type="Gene3D" id="2.60.40.3140">
    <property type="match status" value="1"/>
</dbReference>
<gene>
    <name evidence="4" type="ORF">POM99_02870</name>
</gene>
<proteinExistence type="predicted"/>
<dbReference type="InterPro" id="IPR038765">
    <property type="entry name" value="Papain-like_cys_pep_sf"/>
</dbReference>
<dbReference type="Proteomes" id="UP001222770">
    <property type="component" value="Unassembled WGS sequence"/>
</dbReference>
<feature type="compositionally biased region" description="Pro residues" evidence="1">
    <location>
        <begin position="706"/>
        <end position="722"/>
    </location>
</feature>
<dbReference type="EMBL" id="JAROCY010000002">
    <property type="protein sequence ID" value="MDF8332132.1"/>
    <property type="molecule type" value="Genomic_DNA"/>
</dbReference>
<feature type="domain" description="DUF3857" evidence="3">
    <location>
        <begin position="78"/>
        <end position="239"/>
    </location>
</feature>
<evidence type="ECO:0000259" key="3">
    <source>
        <dbReference type="Pfam" id="PF12969"/>
    </source>
</evidence>